<feature type="domain" description="GmrSD restriction endonucleases N-terminal" evidence="1">
    <location>
        <begin position="23"/>
        <end position="212"/>
    </location>
</feature>
<dbReference type="InterPro" id="IPR004919">
    <property type="entry name" value="GmrSD_N"/>
</dbReference>
<gene>
    <name evidence="2" type="ORF">K8F61_10930</name>
</gene>
<evidence type="ECO:0000259" key="1">
    <source>
        <dbReference type="Pfam" id="PF03235"/>
    </source>
</evidence>
<accession>A0ABY3RQI5</accession>
<dbReference type="Proteomes" id="UP001199642">
    <property type="component" value="Chromosome"/>
</dbReference>
<evidence type="ECO:0000313" key="3">
    <source>
        <dbReference type="Proteomes" id="UP001199642"/>
    </source>
</evidence>
<reference evidence="2 3" key="1">
    <citation type="submission" date="2023-01" db="EMBL/GenBank/DDBJ databases">
        <title>Characterization of estradiol degrading bacteria Microbacterium sp. MZT7 and reveal degrading genes through genome analysis.</title>
        <authorList>
            <person name="Hao P."/>
            <person name="Gao Y."/>
        </authorList>
    </citation>
    <scope>NUCLEOTIDE SEQUENCE [LARGE SCALE GENOMIC DNA]</scope>
    <source>
        <strain evidence="2 3">MZT7</strain>
    </source>
</reference>
<dbReference type="PANTHER" id="PTHR37292:SF2">
    <property type="entry name" value="DUF262 DOMAIN-CONTAINING PROTEIN"/>
    <property type="match status" value="1"/>
</dbReference>
<dbReference type="RefSeq" id="WP_231819131.1">
    <property type="nucleotide sequence ID" value="NZ_CP082781.1"/>
</dbReference>
<name>A0ABY3RQI5_9MICO</name>
<organism evidence="2 3">
    <name type="scientific">Microbacterium resistens</name>
    <dbReference type="NCBI Taxonomy" id="156977"/>
    <lineage>
        <taxon>Bacteria</taxon>
        <taxon>Bacillati</taxon>
        <taxon>Actinomycetota</taxon>
        <taxon>Actinomycetes</taxon>
        <taxon>Micrococcales</taxon>
        <taxon>Microbacteriaceae</taxon>
        <taxon>Microbacterium</taxon>
    </lineage>
</organism>
<dbReference type="EMBL" id="CP082781">
    <property type="protein sequence ID" value="UGS25205.1"/>
    <property type="molecule type" value="Genomic_DNA"/>
</dbReference>
<evidence type="ECO:0000313" key="2">
    <source>
        <dbReference type="EMBL" id="UGS25205.1"/>
    </source>
</evidence>
<protein>
    <submittedName>
        <fullName evidence="2">DUF262 domain-containing protein</fullName>
    </submittedName>
</protein>
<proteinExistence type="predicted"/>
<sequence>MSEQATTSRNQVFRIQELAALVRSGQIRIPEFQRSFRWTASDVLALFDSILRGYPFGGLLLWRRDAPKGRLTIGALEVDAGARADALWVIDGQQRITSLVNAVDPAASQDERFAVSYVLAKRRFTLTRDVKDELAIPLPELFDLGRAFAWLQANPDAAEHAAEIQRLTGLLRDVQVSASIIEEGDEALLRDIFDRINSAGKRLRGSEIFDAIHGTGGKSSDQLSMSAIADRLDTRTEFGRLPDQTIYQAILVVRHPDLTRNVRSEFSGDRDAAVNFSTDSQADAYHRGEDALYRVVRFLQTDAGIPHSTFVPFRFHLLVLARFFAHFPAPAARNLELLSRWVWRSTTLSEPLGYTGSTANIRSLANLVQPDDETGSVQRLLEATHTDRGPAVPSVTAFRTNKSSGKLILGALWALNPVNPATGVPLTHSDLAVALESETSPRDVALELIARTPATNAANRVLAVSDRTSFLEGLSENALSSHLLTTDLIGHLAHGRTEKFLTERAILLSNHLTRFVAEKTGTGLEMTPPLESFDFDNIDDEPADEELFTVAEPSTPA</sequence>
<dbReference type="PANTHER" id="PTHR37292">
    <property type="entry name" value="VNG6097C"/>
    <property type="match status" value="1"/>
</dbReference>
<keyword evidence="3" id="KW-1185">Reference proteome</keyword>
<dbReference type="Pfam" id="PF03235">
    <property type="entry name" value="GmrSD_N"/>
    <property type="match status" value="1"/>
</dbReference>